<name>A0A409WC92_9AGAR</name>
<dbReference type="GO" id="GO:0035861">
    <property type="term" value="C:site of double-strand break"/>
    <property type="evidence" value="ECO:0007669"/>
    <property type="project" value="TreeGrafter"/>
</dbReference>
<dbReference type="STRING" id="231916.A0A409WC92"/>
<dbReference type="PANTHER" id="PTHR15114">
    <property type="entry name" value="REPLICATION PROTEIN A3"/>
    <property type="match status" value="1"/>
</dbReference>
<dbReference type="AlphaFoldDB" id="A0A409WC92"/>
<dbReference type="GO" id="GO:0003697">
    <property type="term" value="F:single-stranded DNA binding"/>
    <property type="evidence" value="ECO:0007669"/>
    <property type="project" value="TreeGrafter"/>
</dbReference>
<proteinExistence type="inferred from homology"/>
<dbReference type="Gene3D" id="2.40.50.140">
    <property type="entry name" value="Nucleic acid-binding proteins"/>
    <property type="match status" value="1"/>
</dbReference>
<dbReference type="InterPro" id="IPR013970">
    <property type="entry name" value="Rfa2"/>
</dbReference>
<dbReference type="FunCoup" id="A0A409WC92">
    <property type="interactions" value="67"/>
</dbReference>
<keyword evidence="5" id="KW-1185">Reference proteome</keyword>
<dbReference type="GO" id="GO:0006298">
    <property type="term" value="P:mismatch repair"/>
    <property type="evidence" value="ECO:0007669"/>
    <property type="project" value="TreeGrafter"/>
</dbReference>
<evidence type="ECO:0000256" key="2">
    <source>
        <dbReference type="ARBA" id="ARBA00009761"/>
    </source>
</evidence>
<evidence type="ECO:0000256" key="3">
    <source>
        <dbReference type="ARBA" id="ARBA00023242"/>
    </source>
</evidence>
<comment type="similarity">
    <text evidence="2">Belongs to the replication factor A protein 3 family.</text>
</comment>
<dbReference type="InParanoid" id="A0A409WC92"/>
<dbReference type="OrthoDB" id="188186at2759"/>
<reference evidence="4 5" key="1">
    <citation type="journal article" date="2018" name="Evol. Lett.">
        <title>Horizontal gene cluster transfer increased hallucinogenic mushroom diversity.</title>
        <authorList>
            <person name="Reynolds H.T."/>
            <person name="Vijayakumar V."/>
            <person name="Gluck-Thaler E."/>
            <person name="Korotkin H.B."/>
            <person name="Matheny P.B."/>
            <person name="Slot J.C."/>
        </authorList>
    </citation>
    <scope>NUCLEOTIDE SEQUENCE [LARGE SCALE GENOMIC DNA]</scope>
    <source>
        <strain evidence="4 5">SRW20</strain>
    </source>
</reference>
<dbReference type="GO" id="GO:0006289">
    <property type="term" value="P:nucleotide-excision repair"/>
    <property type="evidence" value="ECO:0007669"/>
    <property type="project" value="TreeGrafter"/>
</dbReference>
<dbReference type="GO" id="GO:0005662">
    <property type="term" value="C:DNA replication factor A complex"/>
    <property type="evidence" value="ECO:0007669"/>
    <property type="project" value="TreeGrafter"/>
</dbReference>
<protein>
    <recommendedName>
        <fullName evidence="6">Replication factor A protein 3</fullName>
    </recommendedName>
</protein>
<evidence type="ECO:0000256" key="1">
    <source>
        <dbReference type="ARBA" id="ARBA00004123"/>
    </source>
</evidence>
<dbReference type="Proteomes" id="UP000284706">
    <property type="component" value="Unassembled WGS sequence"/>
</dbReference>
<comment type="caution">
    <text evidence="4">The sequence shown here is derived from an EMBL/GenBank/DDBJ whole genome shotgun (WGS) entry which is preliminary data.</text>
</comment>
<dbReference type="EMBL" id="NHYE01005192">
    <property type="protein sequence ID" value="PPQ76137.1"/>
    <property type="molecule type" value="Genomic_DNA"/>
</dbReference>
<comment type="subcellular location">
    <subcellularLocation>
        <location evidence="1">Nucleus</location>
    </subcellularLocation>
</comment>
<accession>A0A409WC92</accession>
<organism evidence="4 5">
    <name type="scientific">Gymnopilus dilepis</name>
    <dbReference type="NCBI Taxonomy" id="231916"/>
    <lineage>
        <taxon>Eukaryota</taxon>
        <taxon>Fungi</taxon>
        <taxon>Dikarya</taxon>
        <taxon>Basidiomycota</taxon>
        <taxon>Agaricomycotina</taxon>
        <taxon>Agaricomycetes</taxon>
        <taxon>Agaricomycetidae</taxon>
        <taxon>Agaricales</taxon>
        <taxon>Agaricineae</taxon>
        <taxon>Hymenogastraceae</taxon>
        <taxon>Gymnopilus</taxon>
    </lineage>
</organism>
<gene>
    <name evidence="4" type="ORF">CVT26_011806</name>
</gene>
<dbReference type="Pfam" id="PF08661">
    <property type="entry name" value="Rep_fac-A_3"/>
    <property type="match status" value="1"/>
</dbReference>
<dbReference type="PANTHER" id="PTHR15114:SF1">
    <property type="entry name" value="REPLICATION PROTEIN A 14 KDA SUBUNIT"/>
    <property type="match status" value="1"/>
</dbReference>
<evidence type="ECO:0008006" key="6">
    <source>
        <dbReference type="Google" id="ProtNLM"/>
    </source>
</evidence>
<evidence type="ECO:0000313" key="5">
    <source>
        <dbReference type="Proteomes" id="UP000284706"/>
    </source>
</evidence>
<dbReference type="GO" id="GO:0006284">
    <property type="term" value="P:base-excision repair"/>
    <property type="evidence" value="ECO:0007669"/>
    <property type="project" value="TreeGrafter"/>
</dbReference>
<dbReference type="GO" id="GO:0000724">
    <property type="term" value="P:double-strand break repair via homologous recombination"/>
    <property type="evidence" value="ECO:0007669"/>
    <property type="project" value="TreeGrafter"/>
</dbReference>
<dbReference type="GO" id="GO:0003684">
    <property type="term" value="F:damaged DNA binding"/>
    <property type="evidence" value="ECO:0007669"/>
    <property type="project" value="TreeGrafter"/>
</dbReference>
<sequence length="97" mass="10718">MLPLFQGKIVRLTCKVVEINLEDEILVVEASDGGEVKILNNRNVNVKDPIIEVVGKVVGERCVAMASCVNLGKALDLKLVDDTIKLIHDPRFFGKLF</sequence>
<keyword evidence="3" id="KW-0539">Nucleus</keyword>
<dbReference type="InterPro" id="IPR012340">
    <property type="entry name" value="NA-bd_OB-fold"/>
</dbReference>
<dbReference type="GO" id="GO:0006260">
    <property type="term" value="P:DNA replication"/>
    <property type="evidence" value="ECO:0007669"/>
    <property type="project" value="InterPro"/>
</dbReference>
<evidence type="ECO:0000313" key="4">
    <source>
        <dbReference type="EMBL" id="PPQ76137.1"/>
    </source>
</evidence>